<evidence type="ECO:0000313" key="1">
    <source>
        <dbReference type="EMBL" id="KAF3499997.1"/>
    </source>
</evidence>
<name>A0A8S9NDM9_BRACR</name>
<comment type="caution">
    <text evidence="1">The sequence shown here is derived from an EMBL/GenBank/DDBJ whole genome shotgun (WGS) entry which is preliminary data.</text>
</comment>
<proteinExistence type="predicted"/>
<dbReference type="AlphaFoldDB" id="A0A8S9NDM9"/>
<accession>A0A8S9NDM9</accession>
<sequence>MVVGNFSSESKVSSEFPRKIPREYRELKIPKNYFLGLVVGISSDISDGTVLGTIPREKRYRNIPMNFGRQNIPRKCLRRDIPRNYGRRNIPRNIFRRNIPRKCIHRDIPRRYALGLFRGSCRRNIPRDTLPRNIPKNDFLF</sequence>
<dbReference type="EMBL" id="QGKX02001621">
    <property type="protein sequence ID" value="KAF3499997.1"/>
    <property type="molecule type" value="Genomic_DNA"/>
</dbReference>
<gene>
    <name evidence="1" type="ORF">F2Q69_00044564</name>
</gene>
<reference evidence="1" key="1">
    <citation type="submission" date="2019-12" db="EMBL/GenBank/DDBJ databases">
        <title>Genome sequencing and annotation of Brassica cretica.</title>
        <authorList>
            <person name="Studholme D.J."/>
            <person name="Sarris P."/>
        </authorList>
    </citation>
    <scope>NUCLEOTIDE SEQUENCE</scope>
    <source>
        <strain evidence="1">PFS-109/04</strain>
        <tissue evidence="1">Leaf</tissue>
    </source>
</reference>
<organism evidence="1 2">
    <name type="scientific">Brassica cretica</name>
    <name type="common">Mustard</name>
    <dbReference type="NCBI Taxonomy" id="69181"/>
    <lineage>
        <taxon>Eukaryota</taxon>
        <taxon>Viridiplantae</taxon>
        <taxon>Streptophyta</taxon>
        <taxon>Embryophyta</taxon>
        <taxon>Tracheophyta</taxon>
        <taxon>Spermatophyta</taxon>
        <taxon>Magnoliopsida</taxon>
        <taxon>eudicotyledons</taxon>
        <taxon>Gunneridae</taxon>
        <taxon>Pentapetalae</taxon>
        <taxon>rosids</taxon>
        <taxon>malvids</taxon>
        <taxon>Brassicales</taxon>
        <taxon>Brassicaceae</taxon>
        <taxon>Brassiceae</taxon>
        <taxon>Brassica</taxon>
    </lineage>
</organism>
<protein>
    <submittedName>
        <fullName evidence="1">Uncharacterized protein</fullName>
    </submittedName>
</protein>
<evidence type="ECO:0000313" key="2">
    <source>
        <dbReference type="Proteomes" id="UP000712600"/>
    </source>
</evidence>
<dbReference type="Proteomes" id="UP000712600">
    <property type="component" value="Unassembled WGS sequence"/>
</dbReference>